<dbReference type="Pfam" id="PF01551">
    <property type="entry name" value="Peptidase_M23"/>
    <property type="match status" value="1"/>
</dbReference>
<evidence type="ECO:0000313" key="2">
    <source>
        <dbReference type="EMBL" id="VAY87976.1"/>
    </source>
</evidence>
<dbReference type="SUPFAM" id="SSF51261">
    <property type="entry name" value="Duplicated hybrid motif"/>
    <property type="match status" value="1"/>
</dbReference>
<dbReference type="GO" id="GO:0004222">
    <property type="term" value="F:metalloendopeptidase activity"/>
    <property type="evidence" value="ECO:0007669"/>
    <property type="project" value="TreeGrafter"/>
</dbReference>
<dbReference type="InterPro" id="IPR016047">
    <property type="entry name" value="M23ase_b-sheet_dom"/>
</dbReference>
<dbReference type="InterPro" id="IPR011055">
    <property type="entry name" value="Dup_hybrid_motif"/>
</dbReference>
<dbReference type="InterPro" id="IPR050570">
    <property type="entry name" value="Cell_wall_metabolism_enzyme"/>
</dbReference>
<dbReference type="PANTHER" id="PTHR21666:SF270">
    <property type="entry name" value="MUREIN HYDROLASE ACTIVATOR ENVC"/>
    <property type="match status" value="1"/>
</dbReference>
<dbReference type="EC" id="3.4.24.-" evidence="2"/>
<organism evidence="2">
    <name type="scientific">hydrothermal vent metagenome</name>
    <dbReference type="NCBI Taxonomy" id="652676"/>
    <lineage>
        <taxon>unclassified sequences</taxon>
        <taxon>metagenomes</taxon>
        <taxon>ecological metagenomes</taxon>
    </lineage>
</organism>
<evidence type="ECO:0000259" key="1">
    <source>
        <dbReference type="Pfam" id="PF01551"/>
    </source>
</evidence>
<dbReference type="AlphaFoldDB" id="A0A3B1E9G0"/>
<dbReference type="Gene3D" id="2.70.70.10">
    <property type="entry name" value="Glucose Permease (Domain IIA)"/>
    <property type="match status" value="1"/>
</dbReference>
<dbReference type="EMBL" id="UOYO01000040">
    <property type="protein sequence ID" value="VAY87976.1"/>
    <property type="molecule type" value="Genomic_DNA"/>
</dbReference>
<reference evidence="2" key="1">
    <citation type="submission" date="2018-10" db="EMBL/GenBank/DDBJ databases">
        <authorList>
            <person name="Aoki K."/>
        </authorList>
    </citation>
    <scope>NUCLEOTIDE SEQUENCE</scope>
</reference>
<dbReference type="PANTHER" id="PTHR21666">
    <property type="entry name" value="PEPTIDASE-RELATED"/>
    <property type="match status" value="1"/>
</dbReference>
<feature type="domain" description="M23ase beta-sheet core" evidence="1">
    <location>
        <begin position="147"/>
        <end position="241"/>
    </location>
</feature>
<proteinExistence type="predicted"/>
<gene>
    <name evidence="2" type="ORF">MNB_ARC-1_1248</name>
</gene>
<keyword evidence="2" id="KW-0378">Hydrolase</keyword>
<protein>
    <submittedName>
        <fullName evidence="2">Peptidase, family M23</fullName>
        <ecNumber evidence="2">3.4.24.-</ecNumber>
    </submittedName>
</protein>
<sequence length="256" mass="29577">MQSDTKLTQAPNVIFKNKIYQMFTILGSTKKYEVFIPVDYYAKLQKENIQVKYKQNNKVIKKTLSLTIVDGKYKKNEIISVPNGKVVLSKKNKIRSKKEYDIVYKKVYSVINRKDYIKKSNFRMPLQAKITSAFGNARVYNGKTKSYHSGSDFRAKTGTKIYASNDGRVALVMNRFYLGNVIYIDHGRGAYSYYCHLNSFNVKENQLIRKGDLIAFSGATGRITGPHLHYAVRLYNTTVDPLQFGSLYNRIIKEYY</sequence>
<accession>A0A3B1E9G0</accession>
<name>A0A3B1E9G0_9ZZZZ</name>
<dbReference type="CDD" id="cd12797">
    <property type="entry name" value="M23_peptidase"/>
    <property type="match status" value="1"/>
</dbReference>